<dbReference type="InterPro" id="IPR000917">
    <property type="entry name" value="Sulfatase_N"/>
</dbReference>
<reference evidence="4" key="1">
    <citation type="submission" date="2021-01" db="EMBL/GenBank/DDBJ databases">
        <title>Modified the classification status of verrucomicrobia.</title>
        <authorList>
            <person name="Feng X."/>
        </authorList>
    </citation>
    <scope>NUCLEOTIDE SEQUENCE</scope>
    <source>
        <strain evidence="4">_KCTC 22039</strain>
    </source>
</reference>
<protein>
    <submittedName>
        <fullName evidence="4">Sulfatase-like hydrolase/transferase</fullName>
    </submittedName>
</protein>
<keyword evidence="2" id="KW-0732">Signal</keyword>
<keyword evidence="5" id="KW-1185">Reference proteome</keyword>
<dbReference type="GO" id="GO:0004065">
    <property type="term" value="F:arylsulfatase activity"/>
    <property type="evidence" value="ECO:0007669"/>
    <property type="project" value="TreeGrafter"/>
</dbReference>
<accession>A0A8J7MFX7</accession>
<gene>
    <name evidence="4" type="ORF">JIN82_14130</name>
</gene>
<keyword evidence="4" id="KW-0378">Hydrolase</keyword>
<evidence type="ECO:0000313" key="5">
    <source>
        <dbReference type="Proteomes" id="UP000624703"/>
    </source>
</evidence>
<dbReference type="PANTHER" id="PTHR42693">
    <property type="entry name" value="ARYLSULFATASE FAMILY MEMBER"/>
    <property type="match status" value="1"/>
</dbReference>
<dbReference type="Gene3D" id="3.30.1120.10">
    <property type="match status" value="1"/>
</dbReference>
<dbReference type="RefSeq" id="WP_200312309.1">
    <property type="nucleotide sequence ID" value="NZ_JAENIM010000044.1"/>
</dbReference>
<dbReference type="Gene3D" id="3.40.720.10">
    <property type="entry name" value="Alkaline Phosphatase, subunit A"/>
    <property type="match status" value="1"/>
</dbReference>
<feature type="signal peptide" evidence="2">
    <location>
        <begin position="1"/>
        <end position="25"/>
    </location>
</feature>
<evidence type="ECO:0000256" key="2">
    <source>
        <dbReference type="SAM" id="SignalP"/>
    </source>
</evidence>
<dbReference type="InterPro" id="IPR017850">
    <property type="entry name" value="Alkaline_phosphatase_core_sf"/>
</dbReference>
<dbReference type="PANTHER" id="PTHR42693:SF33">
    <property type="entry name" value="ARYLSULFATASE"/>
    <property type="match status" value="1"/>
</dbReference>
<feature type="chain" id="PRO_5035216537" evidence="2">
    <location>
        <begin position="26"/>
        <end position="551"/>
    </location>
</feature>
<sequence>MTKHTLTTATVALGMSAGILTTGMAAELAIIHDAEQNILQEEFGEQWAKQDAEISKKLAELEKKHGKKPNIIHIMWDDTSFGEVGIPVFNKIRGFDTPVLNKMGQEGITFTRMYTEPSCTPTRAAALTGRLAVRSGMYTVAFPPEGSGLPAEEVTIAEVLSEAGYSTAFFAKAHQGDIEEAYMHNQGFDEAQFSLYNQFPPIFWHRTGEAGAMTNGYTPEMTEKKYLVDSTWRPYGYIMDIEGKKGEQARETLPTTLEGTLENYRKLIEIHQEKALDFIKRKANDDKPFYLAYWPHVYDLNTQGQEITTSNSTPFAQNMERLDRHIGEILEELEKQGIAENTLVIAMADNGPMTEAPGAMYPNVFNGGKGDYREGGVRVAAFAQWPGVIEPGTIVGDIFAVHDLFTTFANLAGAKEHIPTDRIIDGIDQTAVLLYGDGQSRRDYYHIYTGPIHAATIKQQFKRVWLGGRPGLVKNDFYNLYQDPREERGMMAQMLWAWGPFDMVKKRHDQMNEKYPFTPTRHGVPFTGITNLRPESIQYQETVRKTMETGK</sequence>
<dbReference type="InterPro" id="IPR050738">
    <property type="entry name" value="Sulfatase"/>
</dbReference>
<dbReference type="Pfam" id="PF00884">
    <property type="entry name" value="Sulfatase"/>
    <property type="match status" value="1"/>
</dbReference>
<dbReference type="SUPFAM" id="SSF53649">
    <property type="entry name" value="Alkaline phosphatase-like"/>
    <property type="match status" value="1"/>
</dbReference>
<proteinExistence type="inferred from homology"/>
<dbReference type="AlphaFoldDB" id="A0A8J7MFX7"/>
<evidence type="ECO:0000259" key="3">
    <source>
        <dbReference type="Pfam" id="PF00884"/>
    </source>
</evidence>
<comment type="caution">
    <text evidence="4">The sequence shown here is derived from an EMBL/GenBank/DDBJ whole genome shotgun (WGS) entry which is preliminary data.</text>
</comment>
<dbReference type="EMBL" id="JAENIM010000044">
    <property type="protein sequence ID" value="MBK1792297.1"/>
    <property type="molecule type" value="Genomic_DNA"/>
</dbReference>
<comment type="similarity">
    <text evidence="1">Belongs to the sulfatase family.</text>
</comment>
<organism evidence="4 5">
    <name type="scientific">Persicirhabdus sediminis</name>
    <dbReference type="NCBI Taxonomy" id="454144"/>
    <lineage>
        <taxon>Bacteria</taxon>
        <taxon>Pseudomonadati</taxon>
        <taxon>Verrucomicrobiota</taxon>
        <taxon>Verrucomicrobiia</taxon>
        <taxon>Verrucomicrobiales</taxon>
        <taxon>Verrucomicrobiaceae</taxon>
        <taxon>Persicirhabdus</taxon>
    </lineage>
</organism>
<name>A0A8J7MFX7_9BACT</name>
<evidence type="ECO:0000313" key="4">
    <source>
        <dbReference type="EMBL" id="MBK1792297.1"/>
    </source>
</evidence>
<dbReference type="Proteomes" id="UP000624703">
    <property type="component" value="Unassembled WGS sequence"/>
</dbReference>
<feature type="domain" description="Sulfatase N-terminal" evidence="3">
    <location>
        <begin position="69"/>
        <end position="414"/>
    </location>
</feature>
<evidence type="ECO:0000256" key="1">
    <source>
        <dbReference type="ARBA" id="ARBA00008779"/>
    </source>
</evidence>